<feature type="compositionally biased region" description="Polar residues" evidence="9">
    <location>
        <begin position="171"/>
        <end position="182"/>
    </location>
</feature>
<dbReference type="InterPro" id="IPR000531">
    <property type="entry name" value="Beta-barrel_TonB"/>
</dbReference>
<keyword evidence="6" id="KW-0472">Membrane</keyword>
<protein>
    <recommendedName>
        <fullName evidence="10">TonB-dependent receptor-like beta-barrel domain-containing protein</fullName>
    </recommendedName>
</protein>
<dbReference type="InterPro" id="IPR039426">
    <property type="entry name" value="TonB-dep_rcpt-like"/>
</dbReference>
<keyword evidence="8" id="KW-0998">Cell outer membrane</keyword>
<keyword evidence="12" id="KW-1185">Reference proteome</keyword>
<evidence type="ECO:0000259" key="10">
    <source>
        <dbReference type="Pfam" id="PF00593"/>
    </source>
</evidence>
<evidence type="ECO:0000313" key="12">
    <source>
        <dbReference type="Proteomes" id="UP000820818"/>
    </source>
</evidence>
<comment type="subcellular location">
    <subcellularLocation>
        <location evidence="1">Cell outer membrane</location>
        <topology evidence="1">Multi-pass membrane protein</topology>
    </subcellularLocation>
</comment>
<feature type="domain" description="TonB-dependent receptor-like beta-barrel" evidence="10">
    <location>
        <begin position="69"/>
        <end position="186"/>
    </location>
</feature>
<evidence type="ECO:0000256" key="4">
    <source>
        <dbReference type="ARBA" id="ARBA00022729"/>
    </source>
</evidence>
<dbReference type="Gene3D" id="2.40.170.20">
    <property type="entry name" value="TonB-dependent receptor, beta-barrel domain"/>
    <property type="match status" value="1"/>
</dbReference>
<evidence type="ECO:0000256" key="1">
    <source>
        <dbReference type="ARBA" id="ARBA00004571"/>
    </source>
</evidence>
<reference evidence="11" key="1">
    <citation type="submission" date="2022-05" db="EMBL/GenBank/DDBJ databases">
        <title>A multi-omics perspective on studying reproductive biology in Daphnia sinensis.</title>
        <authorList>
            <person name="Jia J."/>
        </authorList>
    </citation>
    <scope>NUCLEOTIDE SEQUENCE</scope>
    <source>
        <strain evidence="11">WSL</strain>
    </source>
</reference>
<dbReference type="GO" id="GO:0044718">
    <property type="term" value="P:siderophore transmembrane transport"/>
    <property type="evidence" value="ECO:0007669"/>
    <property type="project" value="TreeGrafter"/>
</dbReference>
<dbReference type="GO" id="GO:0015344">
    <property type="term" value="F:siderophore uptake transmembrane transporter activity"/>
    <property type="evidence" value="ECO:0007669"/>
    <property type="project" value="TreeGrafter"/>
</dbReference>
<feature type="region of interest" description="Disordered" evidence="9">
    <location>
        <begin position="169"/>
        <end position="197"/>
    </location>
</feature>
<organism evidence="11 12">
    <name type="scientific">Daphnia sinensis</name>
    <dbReference type="NCBI Taxonomy" id="1820382"/>
    <lineage>
        <taxon>Eukaryota</taxon>
        <taxon>Metazoa</taxon>
        <taxon>Ecdysozoa</taxon>
        <taxon>Arthropoda</taxon>
        <taxon>Crustacea</taxon>
        <taxon>Branchiopoda</taxon>
        <taxon>Diplostraca</taxon>
        <taxon>Cladocera</taxon>
        <taxon>Anomopoda</taxon>
        <taxon>Daphniidae</taxon>
        <taxon>Daphnia</taxon>
        <taxon>Daphnia similis group</taxon>
    </lineage>
</organism>
<evidence type="ECO:0000256" key="6">
    <source>
        <dbReference type="ARBA" id="ARBA00023136"/>
    </source>
</evidence>
<keyword evidence="5" id="KW-0798">TonB box</keyword>
<keyword evidence="3" id="KW-0812">Transmembrane</keyword>
<dbReference type="AlphaFoldDB" id="A0AAD5PKL0"/>
<accession>A0AAD5PKL0</accession>
<dbReference type="Pfam" id="PF00593">
    <property type="entry name" value="TonB_dep_Rec_b-barrel"/>
    <property type="match status" value="1"/>
</dbReference>
<keyword evidence="7" id="KW-0675">Receptor</keyword>
<name>A0AAD5PKL0_9CRUS</name>
<evidence type="ECO:0000313" key="11">
    <source>
        <dbReference type="EMBL" id="KAI9549347.1"/>
    </source>
</evidence>
<evidence type="ECO:0000256" key="2">
    <source>
        <dbReference type="ARBA" id="ARBA00022448"/>
    </source>
</evidence>
<comment type="caution">
    <text evidence="11">The sequence shown here is derived from an EMBL/GenBank/DDBJ whole genome shotgun (WGS) entry which is preliminary data.</text>
</comment>
<dbReference type="PANTHER" id="PTHR30069">
    <property type="entry name" value="TONB-DEPENDENT OUTER MEMBRANE RECEPTOR"/>
    <property type="match status" value="1"/>
</dbReference>
<dbReference type="EMBL" id="WJBH02000308">
    <property type="protein sequence ID" value="KAI9549347.1"/>
    <property type="molecule type" value="Genomic_DNA"/>
</dbReference>
<evidence type="ECO:0000256" key="3">
    <source>
        <dbReference type="ARBA" id="ARBA00022692"/>
    </source>
</evidence>
<evidence type="ECO:0000256" key="8">
    <source>
        <dbReference type="ARBA" id="ARBA00023237"/>
    </source>
</evidence>
<keyword evidence="4" id="KW-0732">Signal</keyword>
<evidence type="ECO:0000256" key="5">
    <source>
        <dbReference type="ARBA" id="ARBA00023077"/>
    </source>
</evidence>
<dbReference type="PANTHER" id="PTHR30069:SF29">
    <property type="entry name" value="HEMOGLOBIN AND HEMOGLOBIN-HAPTOGLOBIN-BINDING PROTEIN 1-RELATED"/>
    <property type="match status" value="1"/>
</dbReference>
<evidence type="ECO:0000256" key="7">
    <source>
        <dbReference type="ARBA" id="ARBA00023170"/>
    </source>
</evidence>
<sequence length="197" mass="22986">MLAYTDRTFGANGFYTSAFPDQWESIQTTLASLSHTFEEDNFTLNTRAYWRQNVDEFRLKRFEPAFFQNNHTTDVIALEANEYGWKHFPGTEIGVQATPNLRFYSGYGISYRIPTYTDLYYKGPTNIGNDQLLPEQAGNFEVGTKWNKNGFWAEMVYFIRKTDNLIEWTRPNDSSPWQPQNFTERKKDTVEGTDAFA</sequence>
<gene>
    <name evidence="11" type="ORF">GHT06_003713</name>
</gene>
<dbReference type="SUPFAM" id="SSF56935">
    <property type="entry name" value="Porins"/>
    <property type="match status" value="1"/>
</dbReference>
<keyword evidence="2" id="KW-0813">Transport</keyword>
<evidence type="ECO:0000256" key="9">
    <source>
        <dbReference type="SAM" id="MobiDB-lite"/>
    </source>
</evidence>
<proteinExistence type="predicted"/>
<dbReference type="Proteomes" id="UP000820818">
    <property type="component" value="Unassembled WGS sequence"/>
</dbReference>
<dbReference type="InterPro" id="IPR036942">
    <property type="entry name" value="Beta-barrel_TonB_sf"/>
</dbReference>